<evidence type="ECO:0000313" key="2">
    <source>
        <dbReference type="Proteomes" id="UP000012179"/>
    </source>
</evidence>
<dbReference type="eggNOG" id="ENOG503482N">
    <property type="taxonomic scope" value="Bacteria"/>
</dbReference>
<proteinExistence type="predicted"/>
<dbReference type="AlphaFoldDB" id="A0A1W6SSJ8"/>
<dbReference type="RefSeq" id="WP_004179792.1">
    <property type="nucleotide sequence ID" value="NZ_CP021106.3"/>
</dbReference>
<sequence>MPDNNDVQLQPTKAVRLIFEYEGEVVRLISQQPVEMAVADSDISGLDPSAHYIDTRDATGKTLARVKARGAFSTSAEVFPERAGEPITRVDIPTPKGAFTVVLPIADNADHFTLVKVAPSAQAPGARDLRAPQPVATDMADFPLAARIQPGNDGGVR</sequence>
<organism evidence="1 2">
    <name type="scientific">Nitrosospira lacus</name>
    <dbReference type="NCBI Taxonomy" id="1288494"/>
    <lineage>
        <taxon>Bacteria</taxon>
        <taxon>Pseudomonadati</taxon>
        <taxon>Pseudomonadota</taxon>
        <taxon>Betaproteobacteria</taxon>
        <taxon>Nitrosomonadales</taxon>
        <taxon>Nitrosomonadaceae</taxon>
        <taxon>Nitrosospira</taxon>
    </lineage>
</organism>
<name>A0A1W6SSJ8_9PROT</name>
<dbReference type="EMBL" id="CP021106">
    <property type="protein sequence ID" value="ARO88784.1"/>
    <property type="molecule type" value="Genomic_DNA"/>
</dbReference>
<accession>A0A1W6SSJ8</accession>
<gene>
    <name evidence="1" type="ORF">EBAPG3_013960</name>
</gene>
<dbReference type="Proteomes" id="UP000012179">
    <property type="component" value="Chromosome"/>
</dbReference>
<keyword evidence="2" id="KW-1185">Reference proteome</keyword>
<dbReference type="KEGG" id="nlc:EBAPG3_013960"/>
<evidence type="ECO:0000313" key="1">
    <source>
        <dbReference type="EMBL" id="ARO88784.1"/>
    </source>
</evidence>
<protein>
    <submittedName>
        <fullName evidence="1">Uncharacterized protein</fullName>
    </submittedName>
</protein>
<reference evidence="1 2" key="1">
    <citation type="journal article" date="2015" name="Int. J. Syst. Evol. Microbiol.">
        <title>Nitrosospira lacus sp. nov., a psychrotolerant, ammonia-oxidizing bacterium from sandy lake sediment.</title>
        <authorList>
            <person name="Urakawa H."/>
            <person name="Garcia J.C."/>
            <person name="Nielsen J.L."/>
            <person name="Le V.Q."/>
            <person name="Kozlowski J.A."/>
            <person name="Stein L.Y."/>
            <person name="Lim C.K."/>
            <person name="Pommerening-Roser A."/>
            <person name="Martens-Habbena W."/>
            <person name="Stahl D.A."/>
            <person name="Klotz M.G."/>
        </authorList>
    </citation>
    <scope>NUCLEOTIDE SEQUENCE [LARGE SCALE GENOMIC DNA]</scope>
    <source>
        <strain evidence="1 2">APG3</strain>
    </source>
</reference>
<dbReference type="OrthoDB" id="4954325at2"/>